<evidence type="ECO:0000313" key="2">
    <source>
        <dbReference type="EMBL" id="KUI65320.1"/>
    </source>
</evidence>
<accession>A0A194VNA5</accession>
<organism evidence="2 3">
    <name type="scientific">Cytospora mali</name>
    <name type="common">Apple Valsa canker fungus</name>
    <name type="synonym">Valsa mali</name>
    <dbReference type="NCBI Taxonomy" id="578113"/>
    <lineage>
        <taxon>Eukaryota</taxon>
        <taxon>Fungi</taxon>
        <taxon>Dikarya</taxon>
        <taxon>Ascomycota</taxon>
        <taxon>Pezizomycotina</taxon>
        <taxon>Sordariomycetes</taxon>
        <taxon>Sordariomycetidae</taxon>
        <taxon>Diaporthales</taxon>
        <taxon>Cytosporaceae</taxon>
        <taxon>Cytospora</taxon>
    </lineage>
</organism>
<keyword evidence="3" id="KW-1185">Reference proteome</keyword>
<dbReference type="OrthoDB" id="3515453at2759"/>
<evidence type="ECO:0000259" key="1">
    <source>
        <dbReference type="Pfam" id="PF25484"/>
    </source>
</evidence>
<protein>
    <recommendedName>
        <fullName evidence="1">DUF7907 domain-containing protein</fullName>
    </recommendedName>
</protein>
<proteinExistence type="predicted"/>
<dbReference type="InterPro" id="IPR057229">
    <property type="entry name" value="DUF7907"/>
</dbReference>
<dbReference type="Pfam" id="PF25484">
    <property type="entry name" value="DUF7907"/>
    <property type="match status" value="1"/>
</dbReference>
<gene>
    <name evidence="2" type="ORF">VM1G_00224</name>
</gene>
<evidence type="ECO:0000313" key="3">
    <source>
        <dbReference type="Proteomes" id="UP000078559"/>
    </source>
</evidence>
<reference evidence="2" key="1">
    <citation type="submission" date="2014-12" db="EMBL/GenBank/DDBJ databases">
        <title>Genome Sequence of Valsa Canker Pathogens Uncovers a Specific Adaption of Colonization on Woody Bark.</title>
        <authorList>
            <person name="Yin Z."/>
            <person name="Liu H."/>
            <person name="Gao X."/>
            <person name="Li Z."/>
            <person name="Song N."/>
            <person name="Ke X."/>
            <person name="Dai Q."/>
            <person name="Wu Y."/>
            <person name="Sun Y."/>
            <person name="Xu J.-R."/>
            <person name="Kang Z.K."/>
            <person name="Wang L."/>
            <person name="Huang L."/>
        </authorList>
    </citation>
    <scope>NUCLEOTIDE SEQUENCE [LARGE SCALE GENOMIC DNA]</scope>
    <source>
        <strain evidence="2">03-8</strain>
    </source>
</reference>
<dbReference type="EMBL" id="CM003098">
    <property type="protein sequence ID" value="KUI65320.1"/>
    <property type="molecule type" value="Genomic_DNA"/>
</dbReference>
<dbReference type="AlphaFoldDB" id="A0A194VNA5"/>
<feature type="domain" description="DUF7907" evidence="1">
    <location>
        <begin position="92"/>
        <end position="266"/>
    </location>
</feature>
<dbReference type="Proteomes" id="UP000078559">
    <property type="component" value="Chromosome 1"/>
</dbReference>
<name>A0A194VNA5_CYTMA</name>
<sequence length="268" mass="29411">MQHPASPQLHIFPARHLQSRSTVDHRSLGSSATKTSLISILIDHHIFSSELQQTPPSPPFIPKIDVITMKFLLSALVSLTVSGVLAQEYNTSAPFVLKLESSNDTIAGQYLGACHAGAAIEELCLSGTEVLPNDYGTFTLNVSSSSQTYETGPLVWNLPTSTVNVSSGLSFLQDLYSNVALPLFEPSTTNDYVGFDDDDKLFVYSGYYDESSFVPGVYPNTTDPVPLYHWYACYTYNLGYYYNALAWVTYGEPANPTCTAVNVTRVFV</sequence>